<dbReference type="SMART" id="SM00917">
    <property type="entry name" value="LeuA_dimer"/>
    <property type="match status" value="1"/>
</dbReference>
<dbReference type="InterPro" id="IPR054691">
    <property type="entry name" value="LeuA/HCS_post-cat"/>
</dbReference>
<dbReference type="Pfam" id="PF22617">
    <property type="entry name" value="HCS_D2"/>
    <property type="match status" value="1"/>
</dbReference>
<comment type="catalytic activity">
    <reaction evidence="7">
        <text>pyruvate + acetyl-CoA + H2O = (3R)-citramalate + CoA + H(+)</text>
        <dbReference type="Rhea" id="RHEA:19045"/>
        <dbReference type="ChEBI" id="CHEBI:15361"/>
        <dbReference type="ChEBI" id="CHEBI:15377"/>
        <dbReference type="ChEBI" id="CHEBI:15378"/>
        <dbReference type="ChEBI" id="CHEBI:30934"/>
        <dbReference type="ChEBI" id="CHEBI:57287"/>
        <dbReference type="ChEBI" id="CHEBI:57288"/>
        <dbReference type="EC" id="2.3.3.21"/>
    </reaction>
</comment>
<gene>
    <name evidence="11" type="primary">cimA</name>
    <name evidence="11" type="ORF">P4I72_17750</name>
</gene>
<evidence type="ECO:0000256" key="5">
    <source>
        <dbReference type="ARBA" id="ARBA00022679"/>
    </source>
</evidence>
<evidence type="ECO:0000256" key="7">
    <source>
        <dbReference type="ARBA" id="ARBA00048263"/>
    </source>
</evidence>
<evidence type="ECO:0000256" key="4">
    <source>
        <dbReference type="ARBA" id="ARBA00022624"/>
    </source>
</evidence>
<dbReference type="SUPFAM" id="SSF110921">
    <property type="entry name" value="2-isopropylmalate synthase LeuA, allosteric (dimerisation) domain"/>
    <property type="match status" value="1"/>
</dbReference>
<evidence type="ECO:0000256" key="3">
    <source>
        <dbReference type="ARBA" id="ARBA00022605"/>
    </source>
</evidence>
<dbReference type="Gene3D" id="3.30.160.270">
    <property type="match status" value="1"/>
</dbReference>
<dbReference type="PROSITE" id="PS00815">
    <property type="entry name" value="AIPM_HOMOCIT_SYNTH_1"/>
    <property type="match status" value="1"/>
</dbReference>
<sequence length="539" mass="59423">MPTSVKIFDTTLRDGTQGEGISLSVEDKIKIARKLDELGVHYIEGGWPGSNSKDIEFFERARDMKFTNAKITAFGSTRRKDSLAADDINLNRLVESGAQVATIFGKSWDFHVTTAIQTTLEENLAMIYDSVLYLKSNGLEVIYDAEHFFDGYKNNPEYALQTITKAQDAGADWIVLCDTNGGSLPSEVTSIVTTVKQHITTPVGIHAHNDCELGVANSLAAVQAGAGQVQGTINGYGERCGNANLSSIIPNLQLKLGYHVISEDQLKTLTPVSRYISEIANMHMPVNQPYVGNAAFAHKGGIHVSAILKDASTYEHTKPELVGNKQRVLVSELAGQSNVLVKAQELNLDFNKDPQKTKEVIERIKDLEHQGYQFEGADATLELLLREAFEGLEEIFTLESFKMLVEKSAHHSVVSEAIVKVKVHGETIYTAAEGNGPVNALDNALRKAIIQYYPDIKNVHLSDYKVRVLDEKGATAGKVRVLMESTDFKTTWNTLGVSSNIIEASWYALVDSLRYALISRQRIEPTIKETNEQLGLVNH</sequence>
<evidence type="ECO:0000256" key="8">
    <source>
        <dbReference type="NCBIfam" id="TIGR00977"/>
    </source>
</evidence>
<evidence type="ECO:0000313" key="12">
    <source>
        <dbReference type="Proteomes" id="UP001338137"/>
    </source>
</evidence>
<dbReference type="NCBIfam" id="TIGR00977">
    <property type="entry name" value="citramal_synth"/>
    <property type="match status" value="1"/>
</dbReference>
<dbReference type="PANTHER" id="PTHR43538">
    <property type="entry name" value="ALPHA-IPM SYNTHASE/HOMOCITRATE SYNTHASE"/>
    <property type="match status" value="1"/>
</dbReference>
<dbReference type="EMBL" id="JARLKY010000043">
    <property type="protein sequence ID" value="MEC0228975.1"/>
    <property type="molecule type" value="Genomic_DNA"/>
</dbReference>
<dbReference type="PANTHER" id="PTHR43538:SF1">
    <property type="entry name" value="(R)-CITRAMALATE SYNTHASE"/>
    <property type="match status" value="1"/>
</dbReference>
<evidence type="ECO:0000256" key="9">
    <source>
        <dbReference type="RuleBase" id="RU003523"/>
    </source>
</evidence>
<dbReference type="Proteomes" id="UP001338137">
    <property type="component" value="Unassembled WGS sequence"/>
</dbReference>
<dbReference type="InterPro" id="IPR002034">
    <property type="entry name" value="AIPM/Hcit_synth_CS"/>
</dbReference>
<keyword evidence="3" id="KW-0028">Amino-acid biosynthesis</keyword>
<reference evidence="11 12" key="1">
    <citation type="submission" date="2023-03" db="EMBL/GenBank/DDBJ databases">
        <title>Bacillus Genome Sequencing.</title>
        <authorList>
            <person name="Dunlap C."/>
        </authorList>
    </citation>
    <scope>NUCLEOTIDE SEQUENCE [LARGE SCALE GENOMIC DNA]</scope>
    <source>
        <strain evidence="11 12">BD-533</strain>
    </source>
</reference>
<evidence type="ECO:0000259" key="10">
    <source>
        <dbReference type="PROSITE" id="PS50991"/>
    </source>
</evidence>
<dbReference type="CDD" id="cd07941">
    <property type="entry name" value="DRE_TIM_LeuA3"/>
    <property type="match status" value="1"/>
</dbReference>
<evidence type="ECO:0000256" key="1">
    <source>
        <dbReference type="ARBA" id="ARBA00004743"/>
    </source>
</evidence>
<dbReference type="Pfam" id="PF08502">
    <property type="entry name" value="LeuA_dimer"/>
    <property type="match status" value="1"/>
</dbReference>
<evidence type="ECO:0000313" key="11">
    <source>
        <dbReference type="EMBL" id="MEC0228975.1"/>
    </source>
</evidence>
<dbReference type="EC" id="2.3.3.21" evidence="8"/>
<dbReference type="Gene3D" id="1.10.238.260">
    <property type="match status" value="1"/>
</dbReference>
<feature type="domain" description="Pyruvate carboxyltransferase" evidence="10">
    <location>
        <begin position="5"/>
        <end position="267"/>
    </location>
</feature>
<dbReference type="RefSeq" id="WP_326073131.1">
    <property type="nucleotide sequence ID" value="NZ_JARLKY010000043.1"/>
</dbReference>
<comment type="caution">
    <text evidence="11">The sequence shown here is derived from an EMBL/GenBank/DDBJ whole genome shotgun (WGS) entry which is preliminary data.</text>
</comment>
<comment type="pathway">
    <text evidence="1">Amino-acid biosynthesis; L-isoleucine biosynthesis; 2-oxobutanoate from pyruvate: step 1/3.</text>
</comment>
<evidence type="ECO:0000256" key="2">
    <source>
        <dbReference type="ARBA" id="ARBA00006154"/>
    </source>
</evidence>
<keyword evidence="12" id="KW-1185">Reference proteome</keyword>
<keyword evidence="5 9" id="KW-0808">Transferase</keyword>
<comment type="similarity">
    <text evidence="2 9">Belongs to the alpha-IPM synthase/homocitrate synthase family.</text>
</comment>
<dbReference type="Gene3D" id="3.20.20.70">
    <property type="entry name" value="Aldolase class I"/>
    <property type="match status" value="1"/>
</dbReference>
<dbReference type="Pfam" id="PF00682">
    <property type="entry name" value="HMGL-like"/>
    <property type="match status" value="1"/>
</dbReference>
<organism evidence="11 12">
    <name type="scientific">Paenibacillus alba</name>
    <dbReference type="NCBI Taxonomy" id="1197127"/>
    <lineage>
        <taxon>Bacteria</taxon>
        <taxon>Bacillati</taxon>
        <taxon>Bacillota</taxon>
        <taxon>Bacilli</taxon>
        <taxon>Bacillales</taxon>
        <taxon>Paenibacillaceae</taxon>
        <taxon>Paenibacillus</taxon>
    </lineage>
</organism>
<dbReference type="InterPro" id="IPR013709">
    <property type="entry name" value="2-isopropylmalate_synth_dimer"/>
</dbReference>
<dbReference type="InterPro" id="IPR036230">
    <property type="entry name" value="LeuA_allosteric_dom_sf"/>
</dbReference>
<accession>A0ABU6G4U4</accession>
<proteinExistence type="inferred from homology"/>
<keyword evidence="4" id="KW-0412">Isoleucine biosynthesis</keyword>
<dbReference type="SUPFAM" id="SSF51569">
    <property type="entry name" value="Aldolase"/>
    <property type="match status" value="1"/>
</dbReference>
<name>A0ABU6G4U4_9BACL</name>
<keyword evidence="6" id="KW-0100">Branched-chain amino acid biosynthesis</keyword>
<evidence type="ECO:0000256" key="6">
    <source>
        <dbReference type="ARBA" id="ARBA00023304"/>
    </source>
</evidence>
<dbReference type="InterPro" id="IPR013785">
    <property type="entry name" value="Aldolase_TIM"/>
</dbReference>
<dbReference type="PROSITE" id="PS50991">
    <property type="entry name" value="PYR_CT"/>
    <property type="match status" value="1"/>
</dbReference>
<dbReference type="InterPro" id="IPR005675">
    <property type="entry name" value="Citramal_synthase"/>
</dbReference>
<protein>
    <recommendedName>
        <fullName evidence="8">Citramalate synthase</fullName>
        <ecNumber evidence="8">2.3.3.21</ecNumber>
    </recommendedName>
</protein>
<dbReference type="InterPro" id="IPR000891">
    <property type="entry name" value="PYR_CT"/>
</dbReference>